<dbReference type="Pfam" id="PF00293">
    <property type="entry name" value="NUDIX"/>
    <property type="match status" value="1"/>
</dbReference>
<dbReference type="EMBL" id="CP000568">
    <property type="protein sequence ID" value="ABN52819.1"/>
    <property type="molecule type" value="Genomic_DNA"/>
</dbReference>
<sequence length="189" mass="21818">MEILDIVDEHGNPTGKTVERQKAHEEGILHRTSHVWILREKQGKIQVLLQKRSGSKESYPECYDISSAGHIPAGMDFVESAIRELQEELGISASADELIFCGNRTVVWDDYICGKPFHDRQYTRVFILWRDIDEEEFILQKEEVDSVLWMDLDECIAAVENNRIKHCIYLGELKMVKDACKRKVDPGKL</sequence>
<reference evidence="3 4" key="2">
    <citation type="journal article" date="2013" name="Biotechnol. Biofuels">
        <title>Global transcriptome analysis of Clostridium thermocellum ATCC 27405 during growth on dilute acid pretreated Populus and switchgrass.</title>
        <authorList>
            <person name="Wilson C.M."/>
            <person name="Rodriguez M.Jr."/>
            <person name="Johnson C.M."/>
            <person name="Martin S.L."/>
            <person name="Chu T.M."/>
            <person name="Wolfinger R.D."/>
            <person name="Hauser L.J."/>
            <person name="Land M.L."/>
            <person name="Klingeman D.M."/>
            <person name="Syed M.H."/>
            <person name="Ragauskas A.J."/>
            <person name="Tschaplinski T.J."/>
            <person name="Mielenz J.R."/>
            <person name="Brown S.D."/>
        </authorList>
    </citation>
    <scope>NUCLEOTIDE SEQUENCE [LARGE SCALE GENOMIC DNA]</scope>
    <source>
        <strain evidence="4">ATCC 27405 / DSM 1237 / JCM 9322 / NBRC 103400 / NCIMB 10682 / NRRL B-4536 / VPI 7372</strain>
    </source>
</reference>
<dbReference type="Proteomes" id="UP000002145">
    <property type="component" value="Chromosome"/>
</dbReference>
<dbReference type="GeneID" id="35806060"/>
<accession>A3DFU0</accession>
<keyword evidence="3" id="KW-0378">Hydrolase</keyword>
<dbReference type="RefSeq" id="WP_011838129.1">
    <property type="nucleotide sequence ID" value="NC_009012.1"/>
</dbReference>
<dbReference type="HOGENOM" id="CLU_060552_1_0_9"/>
<dbReference type="GO" id="GO:0004452">
    <property type="term" value="F:isopentenyl-diphosphate delta-isomerase activity"/>
    <property type="evidence" value="ECO:0007669"/>
    <property type="project" value="TreeGrafter"/>
</dbReference>
<feature type="region of interest" description="Disordered" evidence="1">
    <location>
        <begin position="1"/>
        <end position="21"/>
    </location>
</feature>
<evidence type="ECO:0000313" key="4">
    <source>
        <dbReference type="Proteomes" id="UP000002145"/>
    </source>
</evidence>
<dbReference type="AlphaFoldDB" id="A3DFU0"/>
<organism evidence="3 4">
    <name type="scientific">Acetivibrio thermocellus (strain ATCC 27405 / DSM 1237 / JCM 9322 / NBRC 103400 / NCIMB 10682 / NRRL B-4536 / VPI 7372)</name>
    <name type="common">Clostridium thermocellum</name>
    <dbReference type="NCBI Taxonomy" id="203119"/>
    <lineage>
        <taxon>Bacteria</taxon>
        <taxon>Bacillati</taxon>
        <taxon>Bacillota</taxon>
        <taxon>Clostridia</taxon>
        <taxon>Eubacteriales</taxon>
        <taxon>Oscillospiraceae</taxon>
        <taxon>Acetivibrio</taxon>
    </lineage>
</organism>
<dbReference type="GO" id="GO:0009240">
    <property type="term" value="P:isopentenyl diphosphate biosynthetic process"/>
    <property type="evidence" value="ECO:0007669"/>
    <property type="project" value="TreeGrafter"/>
</dbReference>
<evidence type="ECO:0000259" key="2">
    <source>
        <dbReference type="PROSITE" id="PS51462"/>
    </source>
</evidence>
<dbReference type="STRING" id="203119.Cthe_1593"/>
<feature type="domain" description="Nudix hydrolase" evidence="2">
    <location>
        <begin position="28"/>
        <end position="172"/>
    </location>
</feature>
<feature type="compositionally biased region" description="Basic and acidic residues" evidence="1">
    <location>
        <begin position="7"/>
        <end position="21"/>
    </location>
</feature>
<protein>
    <submittedName>
        <fullName evidence="3">NUDIX hydrolase</fullName>
    </submittedName>
</protein>
<evidence type="ECO:0000313" key="3">
    <source>
        <dbReference type="EMBL" id="ABN52819.1"/>
    </source>
</evidence>
<dbReference type="KEGG" id="cth:Cthe_1593"/>
<dbReference type="PROSITE" id="PS51462">
    <property type="entry name" value="NUDIX"/>
    <property type="match status" value="1"/>
</dbReference>
<evidence type="ECO:0000256" key="1">
    <source>
        <dbReference type="SAM" id="MobiDB-lite"/>
    </source>
</evidence>
<dbReference type="InterPro" id="IPR015797">
    <property type="entry name" value="NUDIX_hydrolase-like_dom_sf"/>
</dbReference>
<proteinExistence type="predicted"/>
<reference evidence="4" key="1">
    <citation type="submission" date="2007-02" db="EMBL/GenBank/DDBJ databases">
        <title>Complete sequence of Clostridium thermocellum ATCC 27405.</title>
        <authorList>
            <consortium name="US DOE Joint Genome Institute"/>
            <person name="Copeland A."/>
            <person name="Lucas S."/>
            <person name="Lapidus A."/>
            <person name="Barry K."/>
            <person name="Detter J.C."/>
            <person name="Glavina del Rio T."/>
            <person name="Hammon N."/>
            <person name="Israni S."/>
            <person name="Dalin E."/>
            <person name="Tice H."/>
            <person name="Pitluck S."/>
            <person name="Chertkov O."/>
            <person name="Brettin T."/>
            <person name="Bruce D."/>
            <person name="Han C."/>
            <person name="Tapia R."/>
            <person name="Gilna P."/>
            <person name="Schmutz J."/>
            <person name="Larimer F."/>
            <person name="Land M."/>
            <person name="Hauser L."/>
            <person name="Kyrpides N."/>
            <person name="Mikhailova N."/>
            <person name="Wu J.H.D."/>
            <person name="Newcomb M."/>
            <person name="Richardson P."/>
        </authorList>
    </citation>
    <scope>NUCLEOTIDE SEQUENCE [LARGE SCALE GENOMIC DNA]</scope>
    <source>
        <strain evidence="4">ATCC 27405 / DSM 1237 / JCM 9322 / NBRC 103400 / NCIMB 10682 / NRRL B-4536 / VPI 7372</strain>
    </source>
</reference>
<gene>
    <name evidence="3" type="ordered locus">Cthe_1593</name>
</gene>
<dbReference type="PANTHER" id="PTHR10885">
    <property type="entry name" value="ISOPENTENYL-DIPHOSPHATE DELTA-ISOMERASE"/>
    <property type="match status" value="1"/>
</dbReference>
<dbReference type="eggNOG" id="COG1443">
    <property type="taxonomic scope" value="Bacteria"/>
</dbReference>
<dbReference type="Gene3D" id="3.90.79.10">
    <property type="entry name" value="Nucleoside Triphosphate Pyrophosphohydrolase"/>
    <property type="match status" value="1"/>
</dbReference>
<dbReference type="PANTHER" id="PTHR10885:SF20">
    <property type="entry name" value="NUDIX HYDROLASE DOMAIN-CONTAINING PROTEIN"/>
    <property type="match status" value="1"/>
</dbReference>
<dbReference type="GO" id="GO:0016787">
    <property type="term" value="F:hydrolase activity"/>
    <property type="evidence" value="ECO:0007669"/>
    <property type="project" value="UniProtKB-KW"/>
</dbReference>
<dbReference type="GO" id="GO:0005737">
    <property type="term" value="C:cytoplasm"/>
    <property type="evidence" value="ECO:0007669"/>
    <property type="project" value="TreeGrafter"/>
</dbReference>
<dbReference type="InterPro" id="IPR000086">
    <property type="entry name" value="NUDIX_hydrolase_dom"/>
</dbReference>
<name>A3DFU0_ACET2</name>
<dbReference type="OrthoDB" id="9804563at2"/>
<dbReference type="SUPFAM" id="SSF55811">
    <property type="entry name" value="Nudix"/>
    <property type="match status" value="1"/>
</dbReference>
<keyword evidence="4" id="KW-1185">Reference proteome</keyword>
<dbReference type="CDD" id="cd04692">
    <property type="entry name" value="NUDIX_Hydrolase"/>
    <property type="match status" value="1"/>
</dbReference>